<feature type="region of interest" description="Disordered" evidence="1">
    <location>
        <begin position="1"/>
        <end position="26"/>
    </location>
</feature>
<accession>A0ABY8UD72</accession>
<evidence type="ECO:0000313" key="3">
    <source>
        <dbReference type="Proteomes" id="UP001244341"/>
    </source>
</evidence>
<organism evidence="2 3">
    <name type="scientific">Tetradesmus obliquus</name>
    <name type="common">Green alga</name>
    <name type="synonym">Acutodesmus obliquus</name>
    <dbReference type="NCBI Taxonomy" id="3088"/>
    <lineage>
        <taxon>Eukaryota</taxon>
        <taxon>Viridiplantae</taxon>
        <taxon>Chlorophyta</taxon>
        <taxon>core chlorophytes</taxon>
        <taxon>Chlorophyceae</taxon>
        <taxon>CS clade</taxon>
        <taxon>Sphaeropleales</taxon>
        <taxon>Scenedesmaceae</taxon>
        <taxon>Tetradesmus</taxon>
    </lineage>
</organism>
<evidence type="ECO:0000313" key="2">
    <source>
        <dbReference type="EMBL" id="WIA18608.1"/>
    </source>
</evidence>
<keyword evidence="3" id="KW-1185">Reference proteome</keyword>
<dbReference type="EMBL" id="CP126217">
    <property type="protein sequence ID" value="WIA18608.1"/>
    <property type="molecule type" value="Genomic_DNA"/>
</dbReference>
<reference evidence="2 3" key="1">
    <citation type="submission" date="2023-05" db="EMBL/GenBank/DDBJ databases">
        <title>A 100% complete, gapless, phased diploid assembly of the Scenedesmus obliquus UTEX 3031 genome.</title>
        <authorList>
            <person name="Biondi T.C."/>
            <person name="Hanschen E.R."/>
            <person name="Kwon T."/>
            <person name="Eng W."/>
            <person name="Kruse C.P.S."/>
            <person name="Koehler S.I."/>
            <person name="Kunde Y."/>
            <person name="Gleasner C.D."/>
            <person name="You Mak K.T."/>
            <person name="Polle J."/>
            <person name="Hovde B.T."/>
            <person name="Starkenburg S.R."/>
        </authorList>
    </citation>
    <scope>NUCLEOTIDE SEQUENCE [LARGE SCALE GENOMIC DNA]</scope>
    <source>
        <strain evidence="2 3">DOE0152z</strain>
    </source>
</reference>
<proteinExistence type="predicted"/>
<gene>
    <name evidence="2" type="ORF">OEZ85_003314</name>
</gene>
<protein>
    <submittedName>
        <fullName evidence="2">Uncharacterized protein</fullName>
    </submittedName>
</protein>
<sequence>MITASAVHRSPQQQPTRTSERGSSPQLDYHANEAARHRFHWCCSVSAGNINPFVYPCHCGLCPHIVDCKTKVSAECFCGTAAPGTYPHPADSSKFWMCSFDSQALVSSVTMMSQGRRALLVQLCGKGALPDSCVA</sequence>
<feature type="compositionally biased region" description="Polar residues" evidence="1">
    <location>
        <begin position="10"/>
        <end position="26"/>
    </location>
</feature>
<evidence type="ECO:0000256" key="1">
    <source>
        <dbReference type="SAM" id="MobiDB-lite"/>
    </source>
</evidence>
<dbReference type="Proteomes" id="UP001244341">
    <property type="component" value="Chromosome 10b"/>
</dbReference>
<name>A0ABY8UD72_TETOB</name>